<dbReference type="RefSeq" id="WP_166636364.1">
    <property type="nucleotide sequence ID" value="NZ_SOAZ01000008.1"/>
</dbReference>
<keyword evidence="2" id="KW-1185">Reference proteome</keyword>
<comment type="caution">
    <text evidence="1">The sequence shown here is derived from an EMBL/GenBank/DDBJ whole genome shotgun (WGS) entry which is preliminary data.</text>
</comment>
<evidence type="ECO:0000313" key="1">
    <source>
        <dbReference type="EMBL" id="TDT61169.1"/>
    </source>
</evidence>
<protein>
    <submittedName>
        <fullName evidence="1">Uncharacterized protein</fullName>
    </submittedName>
</protein>
<reference evidence="1 2" key="1">
    <citation type="submission" date="2019-03" db="EMBL/GenBank/DDBJ databases">
        <title>Genomic Encyclopedia of Type Strains, Phase IV (KMG-IV): sequencing the most valuable type-strain genomes for metagenomic binning, comparative biology and taxonomic classification.</title>
        <authorList>
            <person name="Goeker M."/>
        </authorList>
    </citation>
    <scope>NUCLEOTIDE SEQUENCE [LARGE SCALE GENOMIC DNA]</scope>
    <source>
        <strain evidence="1 2">DSM 24455</strain>
    </source>
</reference>
<dbReference type="Proteomes" id="UP000295325">
    <property type="component" value="Unassembled WGS sequence"/>
</dbReference>
<evidence type="ECO:0000313" key="2">
    <source>
        <dbReference type="Proteomes" id="UP000295325"/>
    </source>
</evidence>
<proteinExistence type="predicted"/>
<organism evidence="1 2">
    <name type="scientific">Fonticella tunisiensis</name>
    <dbReference type="NCBI Taxonomy" id="1096341"/>
    <lineage>
        <taxon>Bacteria</taxon>
        <taxon>Bacillati</taxon>
        <taxon>Bacillota</taxon>
        <taxon>Clostridia</taxon>
        <taxon>Eubacteriales</taxon>
        <taxon>Clostridiaceae</taxon>
        <taxon>Fonticella</taxon>
    </lineage>
</organism>
<accession>A0A4R7KPV2</accession>
<dbReference type="EMBL" id="SOAZ01000008">
    <property type="protein sequence ID" value="TDT61169.1"/>
    <property type="molecule type" value="Genomic_DNA"/>
</dbReference>
<gene>
    <name evidence="1" type="ORF">EDD71_10867</name>
</gene>
<sequence>MTRKSHKGIVGKAMPTVSRRYKVGPGIDFVDENLTRGSEINKAIHKETKSRDL</sequence>
<dbReference type="AlphaFoldDB" id="A0A4R7KPV2"/>
<name>A0A4R7KPV2_9CLOT</name>